<keyword evidence="7" id="KW-1185">Reference proteome</keyword>
<proteinExistence type="inferred from homology"/>
<dbReference type="SUPFAM" id="SSF47113">
    <property type="entry name" value="Histone-fold"/>
    <property type="match status" value="1"/>
</dbReference>
<dbReference type="PANTHER" id="PTHR11426">
    <property type="entry name" value="HISTONE H3"/>
    <property type="match status" value="1"/>
</dbReference>
<evidence type="ECO:0000256" key="2">
    <source>
        <dbReference type="ARBA" id="ARBA00010343"/>
    </source>
</evidence>
<feature type="compositionally biased region" description="Polar residues" evidence="5">
    <location>
        <begin position="9"/>
        <end position="18"/>
    </location>
</feature>
<gene>
    <name evidence="6" type="ORF">COCSADRAFT_36574</name>
</gene>
<dbReference type="HOGENOM" id="CLU_078295_6_1_1"/>
<protein>
    <submittedName>
        <fullName evidence="6">Uncharacterized protein</fullName>
    </submittedName>
</protein>
<keyword evidence="4" id="KW-0544">Nucleosome core</keyword>
<dbReference type="PRINTS" id="PR00622">
    <property type="entry name" value="HISTONEH3"/>
</dbReference>
<reference evidence="6 7" key="1">
    <citation type="journal article" date="2012" name="PLoS Pathog.">
        <title>Diverse lifestyles and strategies of plant pathogenesis encoded in the genomes of eighteen Dothideomycetes fungi.</title>
        <authorList>
            <person name="Ohm R.A."/>
            <person name="Feau N."/>
            <person name="Henrissat B."/>
            <person name="Schoch C.L."/>
            <person name="Horwitz B.A."/>
            <person name="Barry K.W."/>
            <person name="Condon B.J."/>
            <person name="Copeland A.C."/>
            <person name="Dhillon B."/>
            <person name="Glaser F."/>
            <person name="Hesse C.N."/>
            <person name="Kosti I."/>
            <person name="LaButti K."/>
            <person name="Lindquist E.A."/>
            <person name="Lucas S."/>
            <person name="Salamov A.A."/>
            <person name="Bradshaw R.E."/>
            <person name="Ciuffetti L."/>
            <person name="Hamelin R.C."/>
            <person name="Kema G.H.J."/>
            <person name="Lawrence C."/>
            <person name="Scott J.A."/>
            <person name="Spatafora J.W."/>
            <person name="Turgeon B.G."/>
            <person name="de Wit P.J.G.M."/>
            <person name="Zhong S."/>
            <person name="Goodwin S.B."/>
            <person name="Grigoriev I.V."/>
        </authorList>
    </citation>
    <scope>NUCLEOTIDE SEQUENCE [LARGE SCALE GENOMIC DNA]</scope>
    <source>
        <strain evidence="7">ND90Pr / ATCC 201652</strain>
    </source>
</reference>
<comment type="subcellular location">
    <subcellularLocation>
        <location evidence="1">Chromosome</location>
    </subcellularLocation>
</comment>
<evidence type="ECO:0000256" key="1">
    <source>
        <dbReference type="ARBA" id="ARBA00004286"/>
    </source>
</evidence>
<evidence type="ECO:0000256" key="4">
    <source>
        <dbReference type="ARBA" id="ARBA00023269"/>
    </source>
</evidence>
<dbReference type="EMBL" id="KB445643">
    <property type="protein sequence ID" value="EMD63971.1"/>
    <property type="molecule type" value="Genomic_DNA"/>
</dbReference>
<keyword evidence="3" id="KW-0158">Chromosome</keyword>
<dbReference type="GeneID" id="19138764"/>
<name>M2T3Z2_COCSN</name>
<organism evidence="6 7">
    <name type="scientific">Cochliobolus sativus (strain ND90Pr / ATCC 201652)</name>
    <name type="common">Common root rot and spot blotch fungus</name>
    <name type="synonym">Bipolaris sorokiniana</name>
    <dbReference type="NCBI Taxonomy" id="665912"/>
    <lineage>
        <taxon>Eukaryota</taxon>
        <taxon>Fungi</taxon>
        <taxon>Dikarya</taxon>
        <taxon>Ascomycota</taxon>
        <taxon>Pezizomycotina</taxon>
        <taxon>Dothideomycetes</taxon>
        <taxon>Pleosporomycetidae</taxon>
        <taxon>Pleosporales</taxon>
        <taxon>Pleosporineae</taxon>
        <taxon>Pleosporaceae</taxon>
        <taxon>Bipolaris</taxon>
    </lineage>
</organism>
<dbReference type="GO" id="GO:0000786">
    <property type="term" value="C:nucleosome"/>
    <property type="evidence" value="ECO:0007669"/>
    <property type="project" value="UniProtKB-KW"/>
</dbReference>
<comment type="similarity">
    <text evidence="2">Belongs to the histone H3 family.</text>
</comment>
<dbReference type="AlphaFoldDB" id="M2T3Z2"/>
<dbReference type="KEGG" id="bsc:COCSADRAFT_36574"/>
<dbReference type="GO" id="GO:0030527">
    <property type="term" value="F:structural constituent of chromatin"/>
    <property type="evidence" value="ECO:0007669"/>
    <property type="project" value="InterPro"/>
</dbReference>
<dbReference type="InterPro" id="IPR000164">
    <property type="entry name" value="Histone_H3/CENP-A"/>
</dbReference>
<dbReference type="Proteomes" id="UP000016934">
    <property type="component" value="Unassembled WGS sequence"/>
</dbReference>
<keyword evidence="4" id="KW-0238">DNA-binding</keyword>
<dbReference type="RefSeq" id="XP_007699736.1">
    <property type="nucleotide sequence ID" value="XM_007701546.1"/>
</dbReference>
<dbReference type="STRING" id="665912.M2T3Z2"/>
<evidence type="ECO:0000313" key="7">
    <source>
        <dbReference type="Proteomes" id="UP000016934"/>
    </source>
</evidence>
<evidence type="ECO:0000256" key="5">
    <source>
        <dbReference type="SAM" id="MobiDB-lite"/>
    </source>
</evidence>
<dbReference type="Gene3D" id="1.10.20.10">
    <property type="entry name" value="Histone, subunit A"/>
    <property type="match status" value="1"/>
</dbReference>
<accession>M2T3Z2</accession>
<feature type="compositionally biased region" description="Low complexity" evidence="5">
    <location>
        <begin position="22"/>
        <end position="31"/>
    </location>
</feature>
<dbReference type="GO" id="GO:0003677">
    <property type="term" value="F:DNA binding"/>
    <property type="evidence" value="ECO:0007669"/>
    <property type="project" value="InterPro"/>
</dbReference>
<sequence length="65" mass="7087">MARTKQTARKSTGGTQAKKNLAAKSARKAPANPAPKKRRWKPGTVALREIKRWQGGHDLLIPVTG</sequence>
<dbReference type="eggNOG" id="KOG1745">
    <property type="taxonomic scope" value="Eukaryota"/>
</dbReference>
<evidence type="ECO:0000256" key="3">
    <source>
        <dbReference type="ARBA" id="ARBA00022454"/>
    </source>
</evidence>
<dbReference type="GO" id="GO:0046982">
    <property type="term" value="F:protein heterodimerization activity"/>
    <property type="evidence" value="ECO:0007669"/>
    <property type="project" value="InterPro"/>
</dbReference>
<reference evidence="7" key="2">
    <citation type="journal article" date="2013" name="PLoS Genet.">
        <title>Comparative genome structure, secondary metabolite, and effector coding capacity across Cochliobolus pathogens.</title>
        <authorList>
            <person name="Condon B.J."/>
            <person name="Leng Y."/>
            <person name="Wu D."/>
            <person name="Bushley K.E."/>
            <person name="Ohm R.A."/>
            <person name="Otillar R."/>
            <person name="Martin J."/>
            <person name="Schackwitz W."/>
            <person name="Grimwood J."/>
            <person name="MohdZainudin N."/>
            <person name="Xue C."/>
            <person name="Wang R."/>
            <person name="Manning V.A."/>
            <person name="Dhillon B."/>
            <person name="Tu Z.J."/>
            <person name="Steffenson B.J."/>
            <person name="Salamov A."/>
            <person name="Sun H."/>
            <person name="Lowry S."/>
            <person name="LaButti K."/>
            <person name="Han J."/>
            <person name="Copeland A."/>
            <person name="Lindquist E."/>
            <person name="Barry K."/>
            <person name="Schmutz J."/>
            <person name="Baker S.E."/>
            <person name="Ciuffetti L.M."/>
            <person name="Grigoriev I.V."/>
            <person name="Zhong S."/>
            <person name="Turgeon B.G."/>
        </authorList>
    </citation>
    <scope>NUCLEOTIDE SEQUENCE [LARGE SCALE GENOMIC DNA]</scope>
    <source>
        <strain evidence="7">ND90Pr / ATCC 201652</strain>
    </source>
</reference>
<dbReference type="InterPro" id="IPR009072">
    <property type="entry name" value="Histone-fold"/>
</dbReference>
<evidence type="ECO:0000313" key="6">
    <source>
        <dbReference type="EMBL" id="EMD63971.1"/>
    </source>
</evidence>
<feature type="region of interest" description="Disordered" evidence="5">
    <location>
        <begin position="1"/>
        <end position="42"/>
    </location>
</feature>